<dbReference type="GO" id="GO:0030667">
    <property type="term" value="C:secretory granule membrane"/>
    <property type="evidence" value="ECO:0007669"/>
    <property type="project" value="TreeGrafter"/>
</dbReference>
<dbReference type="CDD" id="cd09631">
    <property type="entry name" value="DOMON_DOH"/>
    <property type="match status" value="1"/>
</dbReference>
<dbReference type="GO" id="GO:0042420">
    <property type="term" value="P:dopamine catabolic process"/>
    <property type="evidence" value="ECO:0007669"/>
    <property type="project" value="TreeGrafter"/>
</dbReference>
<dbReference type="PRINTS" id="PR00767">
    <property type="entry name" value="DBMONOXGNASE"/>
</dbReference>
<dbReference type="PANTHER" id="PTHR10157:SF23">
    <property type="entry name" value="MOXD1 HOMOLOG 1"/>
    <property type="match status" value="1"/>
</dbReference>
<evidence type="ECO:0000313" key="9">
    <source>
        <dbReference type="EMBL" id="KOF97538.1"/>
    </source>
</evidence>
<keyword evidence="3" id="KW-0479">Metal-binding</keyword>
<comment type="similarity">
    <text evidence="2">Belongs to the copper type II ascorbate-dependent monooxygenase family.</text>
</comment>
<keyword evidence="4" id="KW-0560">Oxidoreductase</keyword>
<dbReference type="SUPFAM" id="SSF49742">
    <property type="entry name" value="PHM/PNGase F"/>
    <property type="match status" value="1"/>
</dbReference>
<protein>
    <recommendedName>
        <fullName evidence="8">DOMON domain-containing protein</fullName>
    </recommendedName>
</protein>
<dbReference type="GO" id="GO:0005615">
    <property type="term" value="C:extracellular space"/>
    <property type="evidence" value="ECO:0007669"/>
    <property type="project" value="TreeGrafter"/>
</dbReference>
<dbReference type="Gene3D" id="2.60.120.310">
    <property type="entry name" value="Copper type II, ascorbate-dependent monooxygenase, N-terminal domain"/>
    <property type="match status" value="1"/>
</dbReference>
<evidence type="ECO:0000256" key="7">
    <source>
        <dbReference type="SAM" id="SignalP"/>
    </source>
</evidence>
<dbReference type="InterPro" id="IPR028460">
    <property type="entry name" value="Tbh/DBH"/>
</dbReference>
<gene>
    <name evidence="9" type="ORF">OCBIM_22029228mg</name>
</gene>
<dbReference type="InterPro" id="IPR005018">
    <property type="entry name" value="DOMON_domain"/>
</dbReference>
<dbReference type="EMBL" id="KQ416294">
    <property type="protein sequence ID" value="KOF97538.1"/>
    <property type="molecule type" value="Genomic_DNA"/>
</dbReference>
<dbReference type="OrthoDB" id="10003276at2759"/>
<dbReference type="InterPro" id="IPR045266">
    <property type="entry name" value="DOH_DOMON"/>
</dbReference>
<feature type="domain" description="DOMON" evidence="8">
    <location>
        <begin position="31"/>
        <end position="143"/>
    </location>
</feature>
<dbReference type="InterPro" id="IPR036939">
    <property type="entry name" value="Cu2_ascorb_mOase_N_sf"/>
</dbReference>
<name>A0A0L8I7R7_OCTBM</name>
<dbReference type="Pfam" id="PF01082">
    <property type="entry name" value="Cu2_monooxygen"/>
    <property type="match status" value="1"/>
</dbReference>
<evidence type="ECO:0000259" key="8">
    <source>
        <dbReference type="PROSITE" id="PS50836"/>
    </source>
</evidence>
<dbReference type="GO" id="GO:0004500">
    <property type="term" value="F:dopamine beta-monooxygenase activity"/>
    <property type="evidence" value="ECO:0007669"/>
    <property type="project" value="InterPro"/>
</dbReference>
<feature type="chain" id="PRO_5005584240" description="DOMON domain-containing protein" evidence="7">
    <location>
        <begin position="19"/>
        <end position="379"/>
    </location>
</feature>
<dbReference type="PANTHER" id="PTHR10157">
    <property type="entry name" value="DOPAMINE BETA HYDROXYLASE RELATED"/>
    <property type="match status" value="1"/>
</dbReference>
<dbReference type="AlphaFoldDB" id="A0A0L8I7R7"/>
<dbReference type="GO" id="GO:0042421">
    <property type="term" value="P:norepinephrine biosynthetic process"/>
    <property type="evidence" value="ECO:0007669"/>
    <property type="project" value="TreeGrafter"/>
</dbReference>
<accession>A0A0L8I7R7</accession>
<keyword evidence="7" id="KW-0732">Signal</keyword>
<reference evidence="9" key="1">
    <citation type="submission" date="2015-07" db="EMBL/GenBank/DDBJ databases">
        <title>MeaNS - Measles Nucleotide Surveillance Program.</title>
        <authorList>
            <person name="Tran T."/>
            <person name="Druce J."/>
        </authorList>
    </citation>
    <scope>NUCLEOTIDE SEQUENCE</scope>
    <source>
        <strain evidence="9">UCB-OBI-ISO-001</strain>
        <tissue evidence="9">Gonad</tissue>
    </source>
</reference>
<evidence type="ECO:0000256" key="5">
    <source>
        <dbReference type="ARBA" id="ARBA00023008"/>
    </source>
</evidence>
<dbReference type="Pfam" id="PF03351">
    <property type="entry name" value="DOMON"/>
    <property type="match status" value="1"/>
</dbReference>
<dbReference type="PROSITE" id="PS50836">
    <property type="entry name" value="DOMON"/>
    <property type="match status" value="1"/>
</dbReference>
<evidence type="ECO:0000256" key="6">
    <source>
        <dbReference type="ARBA" id="ARBA00023033"/>
    </source>
</evidence>
<feature type="signal peptide" evidence="7">
    <location>
        <begin position="1"/>
        <end position="18"/>
    </location>
</feature>
<keyword evidence="6" id="KW-0503">Monooxygenase</keyword>
<dbReference type="GO" id="GO:0006589">
    <property type="term" value="P:octopamine biosynthetic process"/>
    <property type="evidence" value="ECO:0007669"/>
    <property type="project" value="TreeGrafter"/>
</dbReference>
<dbReference type="FunFam" id="2.60.120.310:FF:000004">
    <property type="entry name" value="DBH-like monooxygenase protein 1"/>
    <property type="match status" value="1"/>
</dbReference>
<dbReference type="GO" id="GO:0005507">
    <property type="term" value="F:copper ion binding"/>
    <property type="evidence" value="ECO:0007669"/>
    <property type="project" value="InterPro"/>
</dbReference>
<dbReference type="InterPro" id="IPR000323">
    <property type="entry name" value="Cu2_ascorb_mOase_N"/>
</dbReference>
<dbReference type="InterPro" id="IPR008977">
    <property type="entry name" value="PHM/PNGase_F_dom_sf"/>
</dbReference>
<comment type="cofactor">
    <cofactor evidence="1">
        <name>Cu(2+)</name>
        <dbReference type="ChEBI" id="CHEBI:29036"/>
    </cofactor>
</comment>
<sequence>MPHFLVFVLSCFASSVLADDYFHSLYLDFNKTYHLSWKFNKSHIEFHAEVKTLGYVALGLSMDGGLKNADIFIAGVSNGQSYSSNYYGNADKKLSLQATSEWHLMYFNESDTKTTLTFCRGLSGSNMKVNITQNTMRVLWGYNKTDTVSDSFEPDGVKSQYLLQDPFPDPVMSNDTFTIEFRMNKTLIPNTKTTYWCKSFASPPLDEQVHAVVISPYIQEENEAFVHHILLYGCYKNTSEGIHIGYQTRCYSQNMPNDWNNCRTVLNAWAIGGSSFTLPKHTGISIGGEEDPLYYLLEIHYDNPLETEGFLDSSGLKLTVTKTKRQYEAGVLEVGCNVRPPYELIPPYAKEFKYYGHCEACESMIKPEKISNGIGTEFR</sequence>
<evidence type="ECO:0000256" key="2">
    <source>
        <dbReference type="ARBA" id="ARBA00010676"/>
    </source>
</evidence>
<evidence type="ECO:0000256" key="3">
    <source>
        <dbReference type="ARBA" id="ARBA00022723"/>
    </source>
</evidence>
<organism evidence="9">
    <name type="scientific">Octopus bimaculoides</name>
    <name type="common">California two-spotted octopus</name>
    <dbReference type="NCBI Taxonomy" id="37653"/>
    <lineage>
        <taxon>Eukaryota</taxon>
        <taxon>Metazoa</taxon>
        <taxon>Spiralia</taxon>
        <taxon>Lophotrochozoa</taxon>
        <taxon>Mollusca</taxon>
        <taxon>Cephalopoda</taxon>
        <taxon>Coleoidea</taxon>
        <taxon>Octopodiformes</taxon>
        <taxon>Octopoda</taxon>
        <taxon>Incirrata</taxon>
        <taxon>Octopodidae</taxon>
        <taxon>Octopus</taxon>
    </lineage>
</organism>
<keyword evidence="5" id="KW-0186">Copper</keyword>
<dbReference type="SMART" id="SM00664">
    <property type="entry name" value="DoH"/>
    <property type="match status" value="1"/>
</dbReference>
<dbReference type="InterPro" id="IPR000945">
    <property type="entry name" value="DBH-like"/>
</dbReference>
<evidence type="ECO:0000256" key="4">
    <source>
        <dbReference type="ARBA" id="ARBA00023002"/>
    </source>
</evidence>
<evidence type="ECO:0000256" key="1">
    <source>
        <dbReference type="ARBA" id="ARBA00001973"/>
    </source>
</evidence>
<dbReference type="OMA" id="CMEVVAV"/>
<proteinExistence type="inferred from homology"/>